<dbReference type="InterPro" id="IPR050301">
    <property type="entry name" value="NTE"/>
</dbReference>
<dbReference type="InterPro" id="IPR002641">
    <property type="entry name" value="PNPLA_dom"/>
</dbReference>
<reference evidence="6 7" key="1">
    <citation type="submission" date="2019-02" db="EMBL/GenBank/DDBJ databases">
        <title>Deep-cultivation of Planctomycetes and their phenomic and genomic characterization uncovers novel biology.</title>
        <authorList>
            <person name="Wiegand S."/>
            <person name="Jogler M."/>
            <person name="Boedeker C."/>
            <person name="Pinto D."/>
            <person name="Vollmers J."/>
            <person name="Rivas-Marin E."/>
            <person name="Kohn T."/>
            <person name="Peeters S.H."/>
            <person name="Heuer A."/>
            <person name="Rast P."/>
            <person name="Oberbeckmann S."/>
            <person name="Bunk B."/>
            <person name="Jeske O."/>
            <person name="Meyerdierks A."/>
            <person name="Storesund J.E."/>
            <person name="Kallscheuer N."/>
            <person name="Luecker S."/>
            <person name="Lage O.M."/>
            <person name="Pohl T."/>
            <person name="Merkel B.J."/>
            <person name="Hornburger P."/>
            <person name="Mueller R.-W."/>
            <person name="Bruemmer F."/>
            <person name="Labrenz M."/>
            <person name="Spormann A.M."/>
            <person name="Op den Camp H."/>
            <person name="Overmann J."/>
            <person name="Amann R."/>
            <person name="Jetten M.S.M."/>
            <person name="Mascher T."/>
            <person name="Medema M.H."/>
            <person name="Devos D.P."/>
            <person name="Kaster A.-K."/>
            <person name="Ovreas L."/>
            <person name="Rohde M."/>
            <person name="Galperin M.Y."/>
            <person name="Jogler C."/>
        </authorList>
    </citation>
    <scope>NUCLEOTIDE SEQUENCE [LARGE SCALE GENOMIC DNA]</scope>
    <source>
        <strain evidence="6 7">Pla163</strain>
    </source>
</reference>
<dbReference type="PANTHER" id="PTHR14226">
    <property type="entry name" value="NEUROPATHY TARGET ESTERASE/SWISS CHEESE D.MELANOGASTER"/>
    <property type="match status" value="1"/>
</dbReference>
<comment type="caution">
    <text evidence="4">Lacks conserved residue(s) required for the propagation of feature annotation.</text>
</comment>
<dbReference type="Pfam" id="PF01734">
    <property type="entry name" value="Patatin"/>
    <property type="match status" value="1"/>
</dbReference>
<keyword evidence="3 4" id="KW-0443">Lipid metabolism</keyword>
<dbReference type="PROSITE" id="PS51635">
    <property type="entry name" value="PNPLA"/>
    <property type="match status" value="1"/>
</dbReference>
<dbReference type="PANTHER" id="PTHR14226:SF76">
    <property type="entry name" value="NTE FAMILY PROTEIN RSSA"/>
    <property type="match status" value="1"/>
</dbReference>
<evidence type="ECO:0000313" key="6">
    <source>
        <dbReference type="EMBL" id="QDU85439.1"/>
    </source>
</evidence>
<dbReference type="Gene3D" id="3.40.1090.10">
    <property type="entry name" value="Cytosolic phospholipase A2 catalytic domain"/>
    <property type="match status" value="2"/>
</dbReference>
<evidence type="ECO:0000256" key="4">
    <source>
        <dbReference type="PROSITE-ProRule" id="PRU01161"/>
    </source>
</evidence>
<keyword evidence="2 4" id="KW-0442">Lipid degradation</keyword>
<feature type="active site" description="Proton acceptor" evidence="4">
    <location>
        <position position="156"/>
    </location>
</feature>
<feature type="short sequence motif" description="DGA/G" evidence="4">
    <location>
        <begin position="156"/>
        <end position="158"/>
    </location>
</feature>
<dbReference type="OrthoDB" id="9770965at2"/>
<gene>
    <name evidence="6" type="primary">rssA_1</name>
    <name evidence="6" type="ORF">Pla163_25690</name>
</gene>
<dbReference type="Proteomes" id="UP000319342">
    <property type="component" value="Chromosome"/>
</dbReference>
<proteinExistence type="predicted"/>
<organism evidence="6 7">
    <name type="scientific">Rohdeia mirabilis</name>
    <dbReference type="NCBI Taxonomy" id="2528008"/>
    <lineage>
        <taxon>Bacteria</taxon>
        <taxon>Pseudomonadati</taxon>
        <taxon>Planctomycetota</taxon>
        <taxon>Planctomycetia</taxon>
        <taxon>Planctomycetia incertae sedis</taxon>
        <taxon>Rohdeia</taxon>
    </lineage>
</organism>
<name>A0A518D1W3_9BACT</name>
<feature type="domain" description="PNPLA" evidence="5">
    <location>
        <begin position="9"/>
        <end position="169"/>
    </location>
</feature>
<dbReference type="GO" id="GO:0016042">
    <property type="term" value="P:lipid catabolic process"/>
    <property type="evidence" value="ECO:0007669"/>
    <property type="project" value="UniProtKB-UniRule"/>
</dbReference>
<accession>A0A518D1W3</accession>
<dbReference type="InterPro" id="IPR016035">
    <property type="entry name" value="Acyl_Trfase/lysoPLipase"/>
</dbReference>
<dbReference type="SUPFAM" id="SSF52151">
    <property type="entry name" value="FabD/lysophospholipase-like"/>
    <property type="match status" value="1"/>
</dbReference>
<sequence>MTQPTTIALGLGSGGARGYAHVGVLRWIEENGHRVGAIAGSSMGALVGGAYAAGRLDDFEEWARAIRKSDILGLLDVVLGRPGLVRGERLMGALHAFVDDTRIEDLPIPFTAVASDIERETEVWLSSGSLYDAVRASISIPLLFVPHRIEGRELLDGGILAPVPIAPTLHRGTDVAVAVNLTGPVDEEWVAAHVVAERQEDDRGAMRRVIDRFLDAVQERANNGDGSDPSLLHVAADVVDAMQGAIARMKLAAHPPDLEITIPRNAARVLEFDRAHELIHLGHRAAAEQLGPFLERRV</sequence>
<evidence type="ECO:0000259" key="5">
    <source>
        <dbReference type="PROSITE" id="PS51635"/>
    </source>
</evidence>
<dbReference type="GO" id="GO:0016787">
    <property type="term" value="F:hydrolase activity"/>
    <property type="evidence" value="ECO:0007669"/>
    <property type="project" value="UniProtKB-UniRule"/>
</dbReference>
<feature type="short sequence motif" description="GXSXG" evidence="4">
    <location>
        <begin position="40"/>
        <end position="44"/>
    </location>
</feature>
<feature type="active site" description="Nucleophile" evidence="4">
    <location>
        <position position="42"/>
    </location>
</feature>
<evidence type="ECO:0000256" key="3">
    <source>
        <dbReference type="ARBA" id="ARBA00023098"/>
    </source>
</evidence>
<evidence type="ECO:0000313" key="7">
    <source>
        <dbReference type="Proteomes" id="UP000319342"/>
    </source>
</evidence>
<keyword evidence="7" id="KW-1185">Reference proteome</keyword>
<dbReference type="RefSeq" id="WP_145188789.1">
    <property type="nucleotide sequence ID" value="NZ_CP036290.1"/>
</dbReference>
<keyword evidence="1 4" id="KW-0378">Hydrolase</keyword>
<protein>
    <submittedName>
        <fullName evidence="6">NTE family protein RssA</fullName>
    </submittedName>
</protein>
<evidence type="ECO:0000256" key="2">
    <source>
        <dbReference type="ARBA" id="ARBA00022963"/>
    </source>
</evidence>
<dbReference type="EMBL" id="CP036290">
    <property type="protein sequence ID" value="QDU85439.1"/>
    <property type="molecule type" value="Genomic_DNA"/>
</dbReference>
<evidence type="ECO:0000256" key="1">
    <source>
        <dbReference type="ARBA" id="ARBA00022801"/>
    </source>
</evidence>
<dbReference type="AlphaFoldDB" id="A0A518D1W3"/>